<reference evidence="3" key="1">
    <citation type="submission" date="2025-08" db="UniProtKB">
        <authorList>
            <consortium name="Ensembl"/>
        </authorList>
    </citation>
    <scope>IDENTIFICATION</scope>
</reference>
<feature type="repeat" description="RCC1" evidence="2">
    <location>
        <begin position="30"/>
        <end position="82"/>
    </location>
</feature>
<dbReference type="SUPFAM" id="SSF50985">
    <property type="entry name" value="RCC1/BLIP-II"/>
    <property type="match status" value="1"/>
</dbReference>
<evidence type="ECO:0000256" key="2">
    <source>
        <dbReference type="PROSITE-ProRule" id="PRU00235"/>
    </source>
</evidence>
<sequence>LCSLVRELGNHDIVQIACGDHHSMALTAGGHLFTWGRNTHGQLGLGSQDPLISQPQLVKGLQGIPLAQIAAGGAHSIVVSLSGAVYSWGKNDFGQLGLGHTEGMKRKQCESKAEGRLMIFFCRHRNSSGMLSLFGTAVGSRDLGRKYSWISFFF</sequence>
<dbReference type="InterPro" id="IPR000408">
    <property type="entry name" value="Reg_chr_condens"/>
</dbReference>
<proteinExistence type="predicted"/>
<dbReference type="PRINTS" id="PR00633">
    <property type="entry name" value="RCCNDNSATION"/>
</dbReference>
<protein>
    <recommendedName>
        <fullName evidence="5">HECT and RLD domain containing E3 ubiquitin protein ligase family member 6</fullName>
    </recommendedName>
</protein>
<dbReference type="InterPro" id="IPR051210">
    <property type="entry name" value="Ub_ligase/GEF_domain"/>
</dbReference>
<dbReference type="AlphaFoldDB" id="A0A669QLX7"/>
<name>A0A669QLX7_PHACC</name>
<evidence type="ECO:0008006" key="5">
    <source>
        <dbReference type="Google" id="ProtNLM"/>
    </source>
</evidence>
<evidence type="ECO:0000313" key="4">
    <source>
        <dbReference type="Proteomes" id="UP000472261"/>
    </source>
</evidence>
<dbReference type="PANTHER" id="PTHR22870">
    <property type="entry name" value="REGULATOR OF CHROMOSOME CONDENSATION"/>
    <property type="match status" value="1"/>
</dbReference>
<organism evidence="3 4">
    <name type="scientific">Phasianus colchicus</name>
    <name type="common">Common pheasant</name>
    <dbReference type="NCBI Taxonomy" id="9054"/>
    <lineage>
        <taxon>Eukaryota</taxon>
        <taxon>Metazoa</taxon>
        <taxon>Chordata</taxon>
        <taxon>Craniata</taxon>
        <taxon>Vertebrata</taxon>
        <taxon>Euteleostomi</taxon>
        <taxon>Archelosauria</taxon>
        <taxon>Archosauria</taxon>
        <taxon>Dinosauria</taxon>
        <taxon>Saurischia</taxon>
        <taxon>Theropoda</taxon>
        <taxon>Coelurosauria</taxon>
        <taxon>Aves</taxon>
        <taxon>Neognathae</taxon>
        <taxon>Galloanserae</taxon>
        <taxon>Galliformes</taxon>
        <taxon>Phasianidae</taxon>
        <taxon>Phasianinae</taxon>
        <taxon>Phasianus</taxon>
    </lineage>
</organism>
<dbReference type="PROSITE" id="PS00626">
    <property type="entry name" value="RCC1_2"/>
    <property type="match status" value="1"/>
</dbReference>
<dbReference type="PROSITE" id="PS50012">
    <property type="entry name" value="RCC1_3"/>
    <property type="match status" value="1"/>
</dbReference>
<keyword evidence="1" id="KW-0677">Repeat</keyword>
<reference evidence="3" key="2">
    <citation type="submission" date="2025-09" db="UniProtKB">
        <authorList>
            <consortium name="Ensembl"/>
        </authorList>
    </citation>
    <scope>IDENTIFICATION</scope>
</reference>
<dbReference type="Ensembl" id="ENSPCLT00000025568.1">
    <property type="protein sequence ID" value="ENSPCLP00000019178.1"/>
    <property type="gene ID" value="ENSPCLG00000016081.1"/>
</dbReference>
<evidence type="ECO:0000313" key="3">
    <source>
        <dbReference type="Ensembl" id="ENSPCLP00000019178.1"/>
    </source>
</evidence>
<dbReference type="Proteomes" id="UP000472261">
    <property type="component" value="Unplaced"/>
</dbReference>
<dbReference type="PANTHER" id="PTHR22870:SF440">
    <property type="entry name" value="RETINITIS PIGMENTOSA GTPASE REGULATOR B-RELATED"/>
    <property type="match status" value="1"/>
</dbReference>
<dbReference type="InterPro" id="IPR009091">
    <property type="entry name" value="RCC1/BLIP-II"/>
</dbReference>
<dbReference type="Pfam" id="PF00415">
    <property type="entry name" value="RCC1"/>
    <property type="match status" value="2"/>
</dbReference>
<dbReference type="Gene3D" id="2.130.10.30">
    <property type="entry name" value="Regulator of chromosome condensation 1/beta-lactamase-inhibitor protein II"/>
    <property type="match status" value="1"/>
</dbReference>
<accession>A0A669QLX7</accession>
<keyword evidence="4" id="KW-1185">Reference proteome</keyword>
<evidence type="ECO:0000256" key="1">
    <source>
        <dbReference type="ARBA" id="ARBA00022737"/>
    </source>
</evidence>